<dbReference type="InterPro" id="IPR050574">
    <property type="entry name" value="HPF/YfiA_ribosome-assoc"/>
</dbReference>
<dbReference type="PANTHER" id="PTHR33231:SF1">
    <property type="entry name" value="30S RIBOSOMAL PROTEIN"/>
    <property type="match status" value="1"/>
</dbReference>
<dbReference type="EMBL" id="BAAAKJ010000256">
    <property type="protein sequence ID" value="GAA1403052.1"/>
    <property type="molecule type" value="Genomic_DNA"/>
</dbReference>
<dbReference type="RefSeq" id="WP_344338976.1">
    <property type="nucleotide sequence ID" value="NZ_BAAAKJ010000256.1"/>
</dbReference>
<evidence type="ECO:0000313" key="3">
    <source>
        <dbReference type="Proteomes" id="UP001499863"/>
    </source>
</evidence>
<proteinExistence type="predicted"/>
<comment type="caution">
    <text evidence="2">The sequence shown here is derived from an EMBL/GenBank/DDBJ whole genome shotgun (WGS) entry which is preliminary data.</text>
</comment>
<sequence>MGELVTVRVCEGISRGFAADARARIAAVVGGADALVESLRVRVGTIGATGSPGATGSLGGADEAGVLTQVNAEVDGRRIRVQEAAADLGEALDRLAEGLRARMNAVTSGWTPRPWPRRTRALLTADAPGAAVAGTAVAGSAVARSELPYPAGPQRVVRRKRAQLVWCSPDAAARTMDAMDYDIHLFTDPATETDAVVYRVGPTGYRLARTVAAGPPTRPAVPLTLSPCGAPELTEDQAVDRLNGAELPYLFFAQPGSGRGRVLYRRFDGGLGLIAAAS</sequence>
<evidence type="ECO:0000259" key="1">
    <source>
        <dbReference type="Pfam" id="PF16321"/>
    </source>
</evidence>
<evidence type="ECO:0000313" key="2">
    <source>
        <dbReference type="EMBL" id="GAA1403052.1"/>
    </source>
</evidence>
<accession>A0ABP4IZB8</accession>
<protein>
    <submittedName>
        <fullName evidence="2">Dormancy-associated translation inhibitor</fullName>
    </submittedName>
</protein>
<dbReference type="Proteomes" id="UP001499863">
    <property type="component" value="Unassembled WGS sequence"/>
</dbReference>
<reference evidence="3" key="1">
    <citation type="journal article" date="2019" name="Int. J. Syst. Evol. Microbiol.">
        <title>The Global Catalogue of Microorganisms (GCM) 10K type strain sequencing project: providing services to taxonomists for standard genome sequencing and annotation.</title>
        <authorList>
            <consortium name="The Broad Institute Genomics Platform"/>
            <consortium name="The Broad Institute Genome Sequencing Center for Infectious Disease"/>
            <person name="Wu L."/>
            <person name="Ma J."/>
        </authorList>
    </citation>
    <scope>NUCLEOTIDE SEQUENCE [LARGE SCALE GENOMIC DNA]</scope>
    <source>
        <strain evidence="3">JCM 12393</strain>
    </source>
</reference>
<dbReference type="InterPro" id="IPR032528">
    <property type="entry name" value="Ribosom_S30AE_C"/>
</dbReference>
<dbReference type="Gene3D" id="3.30.505.50">
    <property type="entry name" value="Sigma 54 modulation/S30EA ribosomal protein, C-terminal domain"/>
    <property type="match status" value="2"/>
</dbReference>
<name>A0ABP4IZB8_9ACTN</name>
<dbReference type="PANTHER" id="PTHR33231">
    <property type="entry name" value="30S RIBOSOMAL PROTEIN"/>
    <property type="match status" value="1"/>
</dbReference>
<organism evidence="2 3">
    <name type="scientific">Kitasatospora putterlickiae</name>
    <dbReference type="NCBI Taxonomy" id="221725"/>
    <lineage>
        <taxon>Bacteria</taxon>
        <taxon>Bacillati</taxon>
        <taxon>Actinomycetota</taxon>
        <taxon>Actinomycetes</taxon>
        <taxon>Kitasatosporales</taxon>
        <taxon>Streptomycetaceae</taxon>
        <taxon>Kitasatospora</taxon>
    </lineage>
</organism>
<dbReference type="InterPro" id="IPR038416">
    <property type="entry name" value="Ribosom_S30AE_C_sf"/>
</dbReference>
<gene>
    <name evidence="2" type="ORF">GCM10009639_47200</name>
</gene>
<feature type="domain" description="Sigma 54 modulation/S30EA ribosomal protein C-terminal" evidence="1">
    <location>
        <begin position="154"/>
        <end position="207"/>
    </location>
</feature>
<dbReference type="Pfam" id="PF16321">
    <property type="entry name" value="Ribosom_S30AE_C"/>
    <property type="match status" value="1"/>
</dbReference>
<keyword evidence="3" id="KW-1185">Reference proteome</keyword>